<reference evidence="2 3" key="1">
    <citation type="submission" date="2016-10" db="EMBL/GenBank/DDBJ databases">
        <authorList>
            <person name="de Groot N.N."/>
        </authorList>
    </citation>
    <scope>NUCLEOTIDE SEQUENCE [LARGE SCALE GENOMIC DNA]</scope>
    <source>
        <strain evidence="2 3">DSM 6059</strain>
    </source>
</reference>
<dbReference type="STRING" id="1123010.SAMN02745724_05026"/>
<protein>
    <recommendedName>
        <fullName evidence="4">DUF2490 domain-containing protein</fullName>
    </recommendedName>
</protein>
<dbReference type="AlphaFoldDB" id="A0A1I1TW32"/>
<evidence type="ECO:0000313" key="2">
    <source>
        <dbReference type="EMBL" id="SFD62886.1"/>
    </source>
</evidence>
<accession>A0A1I1TW32</accession>
<gene>
    <name evidence="2" type="ORF">SAMN02745724_05026</name>
</gene>
<feature type="signal peptide" evidence="1">
    <location>
        <begin position="1"/>
        <end position="23"/>
    </location>
</feature>
<proteinExistence type="predicted"/>
<sequence length="243" mass="28844">MAKTIFVNFLILLQLFLISNAYSQTKNTSTGFLDFNLYPELTDVDSDSVFTLNTAAKLPNRFSYFSLLNLYNQSSDNSLKETTSYYTEQNLRWQVSNDSPLDLTLQMNFRTGKNNDRHRLGVRWRLNNTSYLHDFFQSIHLNYAINFHIIQFDDEDPNVWQMEHAFMMKFPYLTERLYLSGFADHTFNQDLPDDFPDSPIVAEMQLGFRLYENLFLISEYRLNQYRRSDVNNLAIGLEYKMIW</sequence>
<dbReference type="EMBL" id="FOLO01000076">
    <property type="protein sequence ID" value="SFD62886.1"/>
    <property type="molecule type" value="Genomic_DNA"/>
</dbReference>
<evidence type="ECO:0000313" key="3">
    <source>
        <dbReference type="Proteomes" id="UP000198862"/>
    </source>
</evidence>
<feature type="chain" id="PRO_5011452679" description="DUF2490 domain-containing protein" evidence="1">
    <location>
        <begin position="24"/>
        <end position="243"/>
    </location>
</feature>
<dbReference type="Proteomes" id="UP000198862">
    <property type="component" value="Unassembled WGS sequence"/>
</dbReference>
<keyword evidence="3" id="KW-1185">Reference proteome</keyword>
<keyword evidence="1" id="KW-0732">Signal</keyword>
<dbReference type="RefSeq" id="WP_091991298.1">
    <property type="nucleotide sequence ID" value="NZ_FOLO01000076.1"/>
</dbReference>
<name>A0A1I1TW32_9GAMM</name>
<evidence type="ECO:0000256" key="1">
    <source>
        <dbReference type="SAM" id="SignalP"/>
    </source>
</evidence>
<dbReference type="OrthoDB" id="277760at2"/>
<organism evidence="2 3">
    <name type="scientific">Pseudoalteromonas denitrificans DSM 6059</name>
    <dbReference type="NCBI Taxonomy" id="1123010"/>
    <lineage>
        <taxon>Bacteria</taxon>
        <taxon>Pseudomonadati</taxon>
        <taxon>Pseudomonadota</taxon>
        <taxon>Gammaproteobacteria</taxon>
        <taxon>Alteromonadales</taxon>
        <taxon>Pseudoalteromonadaceae</taxon>
        <taxon>Pseudoalteromonas</taxon>
    </lineage>
</organism>
<evidence type="ECO:0008006" key="4">
    <source>
        <dbReference type="Google" id="ProtNLM"/>
    </source>
</evidence>